<proteinExistence type="predicted"/>
<organism evidence="1 2">
    <name type="scientific">Dipteronia dyeriana</name>
    <dbReference type="NCBI Taxonomy" id="168575"/>
    <lineage>
        <taxon>Eukaryota</taxon>
        <taxon>Viridiplantae</taxon>
        <taxon>Streptophyta</taxon>
        <taxon>Embryophyta</taxon>
        <taxon>Tracheophyta</taxon>
        <taxon>Spermatophyta</taxon>
        <taxon>Magnoliopsida</taxon>
        <taxon>eudicotyledons</taxon>
        <taxon>Gunneridae</taxon>
        <taxon>Pentapetalae</taxon>
        <taxon>rosids</taxon>
        <taxon>malvids</taxon>
        <taxon>Sapindales</taxon>
        <taxon>Sapindaceae</taxon>
        <taxon>Hippocastanoideae</taxon>
        <taxon>Acereae</taxon>
        <taxon>Dipteronia</taxon>
    </lineage>
</organism>
<reference evidence="1" key="1">
    <citation type="journal article" date="2023" name="Plant J.">
        <title>Genome sequences and population genomics provide insights into the demographic history, inbreeding, and mutation load of two 'living fossil' tree species of Dipteronia.</title>
        <authorList>
            <person name="Feng Y."/>
            <person name="Comes H.P."/>
            <person name="Chen J."/>
            <person name="Zhu S."/>
            <person name="Lu R."/>
            <person name="Zhang X."/>
            <person name="Li P."/>
            <person name="Qiu J."/>
            <person name="Olsen K.M."/>
            <person name="Qiu Y."/>
        </authorList>
    </citation>
    <scope>NUCLEOTIDE SEQUENCE</scope>
    <source>
        <strain evidence="1">KIB01</strain>
    </source>
</reference>
<dbReference type="Proteomes" id="UP001280121">
    <property type="component" value="Unassembled WGS sequence"/>
</dbReference>
<protein>
    <submittedName>
        <fullName evidence="1">Uncharacterized protein</fullName>
    </submittedName>
</protein>
<sequence>MINIFLKVINECNDLKEKFSVACKYIKGYMKVLLEFKRRYPNDNNLGWMKFPLIENLTFYDEEDELEGGDSNIEEATAE</sequence>
<dbReference type="EMBL" id="JANJYI010000001">
    <property type="protein sequence ID" value="KAK2665116.1"/>
    <property type="molecule type" value="Genomic_DNA"/>
</dbReference>
<keyword evidence="2" id="KW-1185">Reference proteome</keyword>
<evidence type="ECO:0000313" key="1">
    <source>
        <dbReference type="EMBL" id="KAK2665116.1"/>
    </source>
</evidence>
<name>A0AAD9XSQ7_9ROSI</name>
<gene>
    <name evidence="1" type="ORF">Ddye_003690</name>
</gene>
<evidence type="ECO:0000313" key="2">
    <source>
        <dbReference type="Proteomes" id="UP001280121"/>
    </source>
</evidence>
<accession>A0AAD9XSQ7</accession>
<comment type="caution">
    <text evidence="1">The sequence shown here is derived from an EMBL/GenBank/DDBJ whole genome shotgun (WGS) entry which is preliminary data.</text>
</comment>
<dbReference type="AlphaFoldDB" id="A0AAD9XSQ7"/>